<dbReference type="InterPro" id="IPR013324">
    <property type="entry name" value="RNA_pol_sigma_r3/r4-like"/>
</dbReference>
<dbReference type="PATRIC" id="fig|1605367.3.peg.3199"/>
<evidence type="ECO:0000313" key="9">
    <source>
        <dbReference type="Proteomes" id="UP000050454"/>
    </source>
</evidence>
<dbReference type="GO" id="GO:0000428">
    <property type="term" value="C:DNA-directed RNA polymerase complex"/>
    <property type="evidence" value="ECO:0007669"/>
    <property type="project" value="UniProtKB-KW"/>
</dbReference>
<dbReference type="SUPFAM" id="SSF88946">
    <property type="entry name" value="Sigma2 domain of RNA polymerase sigma factors"/>
    <property type="match status" value="1"/>
</dbReference>
<dbReference type="Proteomes" id="UP000050454">
    <property type="component" value="Unassembled WGS sequence"/>
</dbReference>
<evidence type="ECO:0000256" key="3">
    <source>
        <dbReference type="ARBA" id="ARBA00023082"/>
    </source>
</evidence>
<comment type="caution">
    <text evidence="8">The sequence shown here is derived from an EMBL/GenBank/DDBJ whole genome shotgun (WGS) entry which is preliminary data.</text>
</comment>
<keyword evidence="2" id="KW-0805">Transcription regulation</keyword>
<comment type="similarity">
    <text evidence="1">Belongs to the sigma-70 factor family. ECF subfamily.</text>
</comment>
<evidence type="ECO:0000259" key="7">
    <source>
        <dbReference type="Pfam" id="PF08281"/>
    </source>
</evidence>
<dbReference type="InterPro" id="IPR039425">
    <property type="entry name" value="RNA_pol_sigma-70-like"/>
</dbReference>
<dbReference type="NCBIfam" id="TIGR02937">
    <property type="entry name" value="sigma70-ECF"/>
    <property type="match status" value="1"/>
</dbReference>
<keyword evidence="4" id="KW-0238">DNA-binding</keyword>
<dbReference type="InterPro" id="IPR013249">
    <property type="entry name" value="RNA_pol_sigma70_r4_t2"/>
</dbReference>
<dbReference type="Pfam" id="PF08281">
    <property type="entry name" value="Sigma70_r4_2"/>
    <property type="match status" value="1"/>
</dbReference>
<dbReference type="OrthoDB" id="9798255at2"/>
<protein>
    <submittedName>
        <fullName evidence="8">DNA-directed RNA polymerase subunit sigma-24</fullName>
    </submittedName>
</protein>
<dbReference type="Pfam" id="PF04542">
    <property type="entry name" value="Sigma70_r2"/>
    <property type="match status" value="1"/>
</dbReference>
<accession>A0A0P7C5W6</accession>
<evidence type="ECO:0000256" key="5">
    <source>
        <dbReference type="ARBA" id="ARBA00023163"/>
    </source>
</evidence>
<dbReference type="EMBL" id="LGTQ01000006">
    <property type="protein sequence ID" value="KPM48729.1"/>
    <property type="molecule type" value="Genomic_DNA"/>
</dbReference>
<dbReference type="PANTHER" id="PTHR43133">
    <property type="entry name" value="RNA POLYMERASE ECF-TYPE SIGMA FACTO"/>
    <property type="match status" value="1"/>
</dbReference>
<dbReference type="Gene3D" id="1.10.10.10">
    <property type="entry name" value="Winged helix-like DNA-binding domain superfamily/Winged helix DNA-binding domain"/>
    <property type="match status" value="1"/>
</dbReference>
<proteinExistence type="inferred from homology"/>
<keyword evidence="8" id="KW-0240">DNA-directed RNA polymerase</keyword>
<name>A0A0P7C5W6_9BACT</name>
<keyword evidence="3" id="KW-0731">Sigma factor</keyword>
<dbReference type="InterPro" id="IPR014284">
    <property type="entry name" value="RNA_pol_sigma-70_dom"/>
</dbReference>
<dbReference type="Gene3D" id="1.10.1740.10">
    <property type="match status" value="1"/>
</dbReference>
<reference evidence="8 9" key="1">
    <citation type="submission" date="2015-07" db="EMBL/GenBank/DDBJ databases">
        <title>The draft genome sequence of Leadbetterella sp. JN14-9.</title>
        <authorList>
            <person name="Liu Y."/>
            <person name="Du J."/>
            <person name="Shao Z."/>
        </authorList>
    </citation>
    <scope>NUCLEOTIDE SEQUENCE [LARGE SCALE GENOMIC DNA]</scope>
    <source>
        <strain evidence="8 9">JN14-9</strain>
    </source>
</reference>
<dbReference type="GO" id="GO:0003677">
    <property type="term" value="F:DNA binding"/>
    <property type="evidence" value="ECO:0007669"/>
    <property type="project" value="UniProtKB-KW"/>
</dbReference>
<organism evidence="8 9">
    <name type="scientific">Jiulongibacter sediminis</name>
    <dbReference type="NCBI Taxonomy" id="1605367"/>
    <lineage>
        <taxon>Bacteria</taxon>
        <taxon>Pseudomonadati</taxon>
        <taxon>Bacteroidota</taxon>
        <taxon>Cytophagia</taxon>
        <taxon>Cytophagales</taxon>
        <taxon>Leadbetterellaceae</taxon>
        <taxon>Jiulongibacter</taxon>
    </lineage>
</organism>
<dbReference type="InterPro" id="IPR013325">
    <property type="entry name" value="RNA_pol_sigma_r2"/>
</dbReference>
<feature type="domain" description="RNA polymerase sigma-70 region 2" evidence="6">
    <location>
        <begin position="15"/>
        <end position="82"/>
    </location>
</feature>
<feature type="domain" description="RNA polymerase sigma factor 70 region 4 type 2" evidence="7">
    <location>
        <begin position="112"/>
        <end position="164"/>
    </location>
</feature>
<evidence type="ECO:0000256" key="4">
    <source>
        <dbReference type="ARBA" id="ARBA00023125"/>
    </source>
</evidence>
<evidence type="ECO:0000256" key="2">
    <source>
        <dbReference type="ARBA" id="ARBA00023015"/>
    </source>
</evidence>
<evidence type="ECO:0000313" key="8">
    <source>
        <dbReference type="EMBL" id="KPM48729.1"/>
    </source>
</evidence>
<gene>
    <name evidence="8" type="ORF">AFM12_09090</name>
</gene>
<dbReference type="InterPro" id="IPR036388">
    <property type="entry name" value="WH-like_DNA-bd_sf"/>
</dbReference>
<evidence type="ECO:0000256" key="1">
    <source>
        <dbReference type="ARBA" id="ARBA00010641"/>
    </source>
</evidence>
<dbReference type="GO" id="GO:0016987">
    <property type="term" value="F:sigma factor activity"/>
    <property type="evidence" value="ECO:0007669"/>
    <property type="project" value="UniProtKB-KW"/>
</dbReference>
<sequence length="173" mass="20660">MLSVKAGDLDKMGLLFERHHNALFGFVFRMTGQRAFSEDLVQTVFYRMLKYRHTYKGNGEFKTWMYHLTRNLIKDTFRKNNKVDYHENIGEIAKNIAERAADEILEQKHESEKLNRMLNRLKPENKEILVLSKYQELNYKEISEVLNTTETNVKVKVHRAMKELKKMYLQKSI</sequence>
<keyword evidence="5" id="KW-0804">Transcription</keyword>
<dbReference type="AlphaFoldDB" id="A0A0P7C5W6"/>
<dbReference type="GO" id="GO:0006352">
    <property type="term" value="P:DNA-templated transcription initiation"/>
    <property type="evidence" value="ECO:0007669"/>
    <property type="project" value="InterPro"/>
</dbReference>
<dbReference type="PANTHER" id="PTHR43133:SF52">
    <property type="entry name" value="ECF RNA POLYMERASE SIGMA FACTOR SIGL"/>
    <property type="match status" value="1"/>
</dbReference>
<dbReference type="InterPro" id="IPR007627">
    <property type="entry name" value="RNA_pol_sigma70_r2"/>
</dbReference>
<dbReference type="SUPFAM" id="SSF88659">
    <property type="entry name" value="Sigma3 and sigma4 domains of RNA polymerase sigma factors"/>
    <property type="match status" value="1"/>
</dbReference>
<keyword evidence="9" id="KW-1185">Reference proteome</keyword>
<dbReference type="CDD" id="cd06171">
    <property type="entry name" value="Sigma70_r4"/>
    <property type="match status" value="1"/>
</dbReference>
<evidence type="ECO:0000259" key="6">
    <source>
        <dbReference type="Pfam" id="PF04542"/>
    </source>
</evidence>
<dbReference type="STRING" id="1605367.AFM12_09090"/>